<name>A0ABR4BAX4_9LECA</name>
<keyword evidence="3" id="KW-1185">Reference proteome</keyword>
<feature type="compositionally biased region" description="Polar residues" evidence="1">
    <location>
        <begin position="641"/>
        <end position="651"/>
    </location>
</feature>
<accession>A0ABR4BAX4</accession>
<comment type="caution">
    <text evidence="2">The sequence shown here is derived from an EMBL/GenBank/DDBJ whole genome shotgun (WGS) entry which is preliminary data.</text>
</comment>
<protein>
    <submittedName>
        <fullName evidence="2">Uncharacterized protein</fullName>
    </submittedName>
</protein>
<gene>
    <name evidence="2" type="ORF">ABVK25_005903</name>
</gene>
<proteinExistence type="predicted"/>
<feature type="region of interest" description="Disordered" evidence="1">
    <location>
        <begin position="819"/>
        <end position="860"/>
    </location>
</feature>
<feature type="region of interest" description="Disordered" evidence="1">
    <location>
        <begin position="520"/>
        <end position="565"/>
    </location>
</feature>
<feature type="region of interest" description="Disordered" evidence="1">
    <location>
        <begin position="30"/>
        <end position="50"/>
    </location>
</feature>
<feature type="compositionally biased region" description="Basic and acidic residues" evidence="1">
    <location>
        <begin position="1025"/>
        <end position="1042"/>
    </location>
</feature>
<feature type="region of interest" description="Disordered" evidence="1">
    <location>
        <begin position="700"/>
        <end position="720"/>
    </location>
</feature>
<evidence type="ECO:0000313" key="2">
    <source>
        <dbReference type="EMBL" id="KAL2053974.1"/>
    </source>
</evidence>
<feature type="region of interest" description="Disordered" evidence="1">
    <location>
        <begin position="1080"/>
        <end position="1122"/>
    </location>
</feature>
<feature type="compositionally biased region" description="Basic and acidic residues" evidence="1">
    <location>
        <begin position="851"/>
        <end position="860"/>
    </location>
</feature>
<organism evidence="2 3">
    <name type="scientific">Lepraria finkii</name>
    <dbReference type="NCBI Taxonomy" id="1340010"/>
    <lineage>
        <taxon>Eukaryota</taxon>
        <taxon>Fungi</taxon>
        <taxon>Dikarya</taxon>
        <taxon>Ascomycota</taxon>
        <taxon>Pezizomycotina</taxon>
        <taxon>Lecanoromycetes</taxon>
        <taxon>OSLEUM clade</taxon>
        <taxon>Lecanoromycetidae</taxon>
        <taxon>Lecanorales</taxon>
        <taxon>Lecanorineae</taxon>
        <taxon>Stereocaulaceae</taxon>
        <taxon>Lepraria</taxon>
    </lineage>
</organism>
<dbReference type="EMBL" id="JBHFEH010000018">
    <property type="protein sequence ID" value="KAL2053974.1"/>
    <property type="molecule type" value="Genomic_DNA"/>
</dbReference>
<evidence type="ECO:0000313" key="3">
    <source>
        <dbReference type="Proteomes" id="UP001590951"/>
    </source>
</evidence>
<reference evidence="2 3" key="1">
    <citation type="submission" date="2024-09" db="EMBL/GenBank/DDBJ databases">
        <title>Rethinking Asexuality: The Enigmatic Case of Functional Sexual Genes in Lepraria (Stereocaulaceae).</title>
        <authorList>
            <person name="Doellman M."/>
            <person name="Sun Y."/>
            <person name="Barcenas-Pena A."/>
            <person name="Lumbsch H.T."/>
            <person name="Grewe F."/>
        </authorList>
    </citation>
    <scope>NUCLEOTIDE SEQUENCE [LARGE SCALE GENOMIC DNA]</scope>
    <source>
        <strain evidence="2 3">Grewe 0041</strain>
    </source>
</reference>
<sequence length="1122" mass="123943">MSSGQRRYQNIQQDAQSLRPRCWSLLSPSSSAISSKFSSPESTTSDTDSSKVPLLVVLVTPAHLSLLEDSNSFIPQLLRQKVGLSQPGQVFDVLAAVGDRIPHPRRPVAGHPDAPLEFRDQDGSEGVSVAVLTSSSATPDLWSVRQESKERETMTIQQRCTLSFAFSSTSSMSLQGQKPNGQLLASQMLQLPIANTLFQNGKTSTLFAQRWILQRESDSKAKLFLSKKKWLPQQTLHLVDLLAEKKILLHQFLHSCLTQITPARVITAAIGNIIRKISVGGSFGENTPASEELEKAISAGIEKGKSHAQPAGVWALVKPRECTSRDASRFGEPISGLDLLQSAILSGCRLHKVLSGGGGWGEKQGLLALDPDSDYVSRQRGFQSSFGDDQDAKVEKLQALGEVVKPGDMVTFYVFNPSLAPGSAIGSLPDSADSKSSAPLLLMFGSLPSTMDAMPNTTDTGENASTQSSCVMIRNHFGMLSEQGMSLKSTFTNPNIKSVTTKLDAPYTLFVIRENARLSGANEASGSGSRTPKIETQKSGTTKQLDTSPSTAEAGPEDQGLWKGNPREFNMRWAQTTAPNTPKIDFVQRRPLTVDSRSPSRIELENAQEAIGERKWTVEAHFHRIDELMLPTPRDQRTESNESPASTQTARKLTESGPRKGRVLIGNYLNDTPHKGRALIRGHLREEPLVRKKWAFAEAPTSESNAQPKNGHVSDKGSLRSRIRQGLIHERVKEVDDNQDLEQGPRIRKHTWTEPLVPKMWASAKENIVAKAPVCIRTYGARDEKDLSPDVQMQIRKQRISKGRSVYRYIGPGEEQALKAQAQIPEEEQAPKAQAQLPEEEQISKAPVRTSEAEHPTKAKVQISDEGKAPEALVQVPRVNLLVRRINRPEKLERPKTKEAAHLKRVVEHIINPQVAKPKTLKAIWEAEFKKASGKVRFVMERPKKGQSGGPYRESIEIRRHLSVENSPKSGLDQALGNEILGTRLGTVPNDVPSALDKTKRTDEIKTEGKVHQVNLELSAKGRSNARDESRSSPQSHPDRACRFRRLYQDAKNRPEELPTMPVGGSIVKYELSHKSPLNGSFIKKHVTDSPPLARTRPTSSRDQAQDLHSKYRFPFSYNEAP</sequence>
<evidence type="ECO:0000256" key="1">
    <source>
        <dbReference type="SAM" id="MobiDB-lite"/>
    </source>
</evidence>
<feature type="region of interest" description="Disordered" evidence="1">
    <location>
        <begin position="632"/>
        <end position="657"/>
    </location>
</feature>
<feature type="region of interest" description="Disordered" evidence="1">
    <location>
        <begin position="991"/>
        <end position="1042"/>
    </location>
</feature>
<feature type="compositionally biased region" description="Basic and acidic residues" evidence="1">
    <location>
        <begin position="997"/>
        <end position="1011"/>
    </location>
</feature>
<feature type="compositionally biased region" description="Polar residues" evidence="1">
    <location>
        <begin position="537"/>
        <end position="551"/>
    </location>
</feature>
<dbReference type="Proteomes" id="UP001590951">
    <property type="component" value="Unassembled WGS sequence"/>
</dbReference>
<feature type="compositionally biased region" description="Low complexity" evidence="1">
    <location>
        <begin position="30"/>
        <end position="47"/>
    </location>
</feature>